<gene>
    <name evidence="1" type="ORF">SAMN05216456_1039</name>
</gene>
<evidence type="ECO:0000313" key="1">
    <source>
        <dbReference type="EMBL" id="SFV30502.1"/>
    </source>
</evidence>
<keyword evidence="2" id="KW-1185">Reference proteome</keyword>
<organism evidence="1 2">
    <name type="scientific">Devosia crocina</name>
    <dbReference type="NCBI Taxonomy" id="429728"/>
    <lineage>
        <taxon>Bacteria</taxon>
        <taxon>Pseudomonadati</taxon>
        <taxon>Pseudomonadota</taxon>
        <taxon>Alphaproteobacteria</taxon>
        <taxon>Hyphomicrobiales</taxon>
        <taxon>Devosiaceae</taxon>
        <taxon>Devosia</taxon>
    </lineage>
</organism>
<reference evidence="1 2" key="1">
    <citation type="submission" date="2016-10" db="EMBL/GenBank/DDBJ databases">
        <authorList>
            <person name="de Groot N.N."/>
        </authorList>
    </citation>
    <scope>NUCLEOTIDE SEQUENCE [LARGE SCALE GENOMIC DNA]</scope>
    <source>
        <strain evidence="1 2">IPL20</strain>
    </source>
</reference>
<sequence length="184" mass="20297">MALSPISGRDCDGCTACCAFPPIHSEELRKPANTLCVHCVEGGGCSVYSARPTVCRGFYCGWFFLPELGPEWHPNNSGIVLRSESFEDNAVTLLILRLSPFLVSEEFAATVGGWIEADIGVEFERLGPPAHLPAKMRINELLVDAVAARDLREMQKLFAWSLAHIDNTHEWEADSTPMLSHLRA</sequence>
<dbReference type="PANTHER" id="PTHR36931">
    <property type="entry name" value="UPF0153 PROTEIN YEIW"/>
    <property type="match status" value="1"/>
</dbReference>
<dbReference type="InterPro" id="IPR052572">
    <property type="entry name" value="UPF0153_domain"/>
</dbReference>
<evidence type="ECO:0000313" key="2">
    <source>
        <dbReference type="Proteomes" id="UP000199074"/>
    </source>
</evidence>
<dbReference type="RefSeq" id="WP_139232486.1">
    <property type="nucleotide sequence ID" value="NZ_FPCK01000001.1"/>
</dbReference>
<dbReference type="PANTHER" id="PTHR36931:SF1">
    <property type="entry name" value="UPF0153 PROTEIN YEIW"/>
    <property type="match status" value="1"/>
</dbReference>
<proteinExistence type="predicted"/>
<dbReference type="OrthoDB" id="7202843at2"/>
<protein>
    <submittedName>
        <fullName evidence="1">Uncharacterized protein</fullName>
    </submittedName>
</protein>
<dbReference type="STRING" id="429728.SAMN05216456_1039"/>
<accession>A0A1I7N749</accession>
<dbReference type="AlphaFoldDB" id="A0A1I7N749"/>
<dbReference type="EMBL" id="FPCK01000001">
    <property type="protein sequence ID" value="SFV30502.1"/>
    <property type="molecule type" value="Genomic_DNA"/>
</dbReference>
<dbReference type="Proteomes" id="UP000199074">
    <property type="component" value="Unassembled WGS sequence"/>
</dbReference>
<name>A0A1I7N749_9HYPH</name>